<organism evidence="3 4">
    <name type="scientific">Gordonia insulae</name>
    <dbReference type="NCBI Taxonomy" id="2420509"/>
    <lineage>
        <taxon>Bacteria</taxon>
        <taxon>Bacillati</taxon>
        <taxon>Actinomycetota</taxon>
        <taxon>Actinomycetes</taxon>
        <taxon>Mycobacteriales</taxon>
        <taxon>Gordoniaceae</taxon>
        <taxon>Gordonia</taxon>
    </lineage>
</organism>
<name>A0A3G8JLE8_9ACTN</name>
<evidence type="ECO:0000313" key="4">
    <source>
        <dbReference type="Proteomes" id="UP000271469"/>
    </source>
</evidence>
<feature type="compositionally biased region" description="Low complexity" evidence="1">
    <location>
        <begin position="455"/>
        <end position="466"/>
    </location>
</feature>
<evidence type="ECO:0000259" key="2">
    <source>
        <dbReference type="Pfam" id="PF00535"/>
    </source>
</evidence>
<dbReference type="Proteomes" id="UP000271469">
    <property type="component" value="Chromosome"/>
</dbReference>
<dbReference type="Gene3D" id="3.90.550.10">
    <property type="entry name" value="Spore Coat Polysaccharide Biosynthesis Protein SpsA, Chain A"/>
    <property type="match status" value="1"/>
</dbReference>
<dbReference type="InterPro" id="IPR029044">
    <property type="entry name" value="Nucleotide-diphossugar_trans"/>
</dbReference>
<protein>
    <submittedName>
        <fullName evidence="3">Mycofactocin biosynthesis glycosyltransferase MftF</fullName>
        <ecNumber evidence="3">2.-.-.-</ecNumber>
    </submittedName>
</protein>
<proteinExistence type="predicted"/>
<dbReference type="PANTHER" id="PTHR43685">
    <property type="entry name" value="GLYCOSYLTRANSFERASE"/>
    <property type="match status" value="1"/>
</dbReference>
<dbReference type="SUPFAM" id="SSF53448">
    <property type="entry name" value="Nucleotide-diphospho-sugar transferases"/>
    <property type="match status" value="1"/>
</dbReference>
<feature type="compositionally biased region" description="Pro residues" evidence="1">
    <location>
        <begin position="445"/>
        <end position="454"/>
    </location>
</feature>
<dbReference type="GO" id="GO:0016740">
    <property type="term" value="F:transferase activity"/>
    <property type="evidence" value="ECO:0007669"/>
    <property type="project" value="UniProtKB-KW"/>
</dbReference>
<dbReference type="EC" id="2.-.-.-" evidence="3"/>
<evidence type="ECO:0000313" key="3">
    <source>
        <dbReference type="EMBL" id="AZG45708.1"/>
    </source>
</evidence>
<evidence type="ECO:0000256" key="1">
    <source>
        <dbReference type="SAM" id="MobiDB-lite"/>
    </source>
</evidence>
<dbReference type="PANTHER" id="PTHR43685:SF2">
    <property type="entry name" value="GLYCOSYLTRANSFERASE 2-LIKE DOMAIN-CONTAINING PROTEIN"/>
    <property type="match status" value="1"/>
</dbReference>
<feature type="region of interest" description="Disordered" evidence="1">
    <location>
        <begin position="86"/>
        <end position="108"/>
    </location>
</feature>
<dbReference type="Pfam" id="PF00535">
    <property type="entry name" value="Glycos_transf_2"/>
    <property type="match status" value="1"/>
</dbReference>
<dbReference type="RefSeq" id="WP_232016870.1">
    <property type="nucleotide sequence ID" value="NZ_CP033972.1"/>
</dbReference>
<dbReference type="KEGG" id="gom:D7316_02308"/>
<dbReference type="InterPro" id="IPR001173">
    <property type="entry name" value="Glyco_trans_2-like"/>
</dbReference>
<reference evidence="3 4" key="1">
    <citation type="submission" date="2018-11" db="EMBL/GenBank/DDBJ databases">
        <title>Gordonia insulae sp. nov., isolated from an island soil.</title>
        <authorList>
            <person name="Kim Y.S."/>
            <person name="Kim S.B."/>
        </authorList>
    </citation>
    <scope>NUCLEOTIDE SEQUENCE [LARGE SCALE GENOMIC DNA]</scope>
    <source>
        <strain evidence="3 4">MMS17-SY073</strain>
    </source>
</reference>
<dbReference type="EMBL" id="CP033972">
    <property type="protein sequence ID" value="AZG45708.1"/>
    <property type="molecule type" value="Genomic_DNA"/>
</dbReference>
<gene>
    <name evidence="3" type="primary">mftF_1</name>
    <name evidence="3" type="ORF">D7316_02308</name>
</gene>
<dbReference type="AlphaFoldDB" id="A0A3G8JLE8"/>
<dbReference type="InterPro" id="IPR050834">
    <property type="entry name" value="Glycosyltransf_2"/>
</dbReference>
<dbReference type="CDD" id="cd00761">
    <property type="entry name" value="Glyco_tranf_GTA_type"/>
    <property type="match status" value="1"/>
</dbReference>
<sequence length="466" mass="50013">MTAPLRLVPAMPSDGEPEWPGATWVGVLDLADVHRGQRIAVCAPDAADGYAKARILIRDGFTPLSFVHTELIDGLIHVELPDRASEATGDARASEATGDAPASEATPVTDPALPPISVVICTRERPDQLIDALRSLRRLDYPDYEIVVVDNAPTGDATERVVAELADDRIRRIVEPVAGLSNARNAGLRGARHGLVAFTDDDVVADRGWLRGLAAGFARDPDVACVCGMVPSGELRTRPQAYFDWRVSWAASLVPRVYSLNDPPEDVPLFPFQVGVYGTGANFAVDRARALELGGFDEALGAGTRTKGGEDLDMFFRVLAAGHALANEPASIVWHRHRSDTDALLSQARGYGLGLGAWLTKVAIDRGHRRLAFSVLRRRFRAVTRAGVAYGAIAVPPPEFAAEMSRSVGRVEVFSVLSGPVALGRERLRGRRSRPLSATTGHSPAPRPPRPAEPAPADTPRSGTPR</sequence>
<feature type="domain" description="Glycosyltransferase 2-like" evidence="2">
    <location>
        <begin position="117"/>
        <end position="244"/>
    </location>
</feature>
<keyword evidence="4" id="KW-1185">Reference proteome</keyword>
<keyword evidence="3" id="KW-0808">Transferase</keyword>
<feature type="region of interest" description="Disordered" evidence="1">
    <location>
        <begin position="427"/>
        <end position="466"/>
    </location>
</feature>
<accession>A0A3G8JLE8</accession>